<name>A0AAD7LP65_QUISA</name>
<keyword evidence="2" id="KW-0472">Membrane</keyword>
<comment type="caution">
    <text evidence="3">The sequence shown here is derived from an EMBL/GenBank/DDBJ whole genome shotgun (WGS) entry which is preliminary data.</text>
</comment>
<dbReference type="PANTHER" id="PTHR36760">
    <property type="entry name" value="ACIDIC LEUCINE-RICH NUCLEAR PHOSPHOPROTEIN 32 FAMILY B PROTEIN"/>
    <property type="match status" value="1"/>
</dbReference>
<evidence type="ECO:0000313" key="3">
    <source>
        <dbReference type="EMBL" id="KAJ7961582.1"/>
    </source>
</evidence>
<organism evidence="3 4">
    <name type="scientific">Quillaja saponaria</name>
    <name type="common">Soap bark tree</name>
    <dbReference type="NCBI Taxonomy" id="32244"/>
    <lineage>
        <taxon>Eukaryota</taxon>
        <taxon>Viridiplantae</taxon>
        <taxon>Streptophyta</taxon>
        <taxon>Embryophyta</taxon>
        <taxon>Tracheophyta</taxon>
        <taxon>Spermatophyta</taxon>
        <taxon>Magnoliopsida</taxon>
        <taxon>eudicotyledons</taxon>
        <taxon>Gunneridae</taxon>
        <taxon>Pentapetalae</taxon>
        <taxon>rosids</taxon>
        <taxon>fabids</taxon>
        <taxon>Fabales</taxon>
        <taxon>Quillajaceae</taxon>
        <taxon>Quillaja</taxon>
    </lineage>
</organism>
<feature type="region of interest" description="Disordered" evidence="1">
    <location>
        <begin position="139"/>
        <end position="160"/>
    </location>
</feature>
<keyword evidence="2" id="KW-1133">Transmembrane helix</keyword>
<feature type="transmembrane region" description="Helical" evidence="2">
    <location>
        <begin position="50"/>
        <end position="72"/>
    </location>
</feature>
<evidence type="ECO:0000313" key="4">
    <source>
        <dbReference type="Proteomes" id="UP001163823"/>
    </source>
</evidence>
<proteinExistence type="predicted"/>
<reference evidence="3" key="1">
    <citation type="journal article" date="2023" name="Science">
        <title>Elucidation of the pathway for biosynthesis of saponin adjuvants from the soapbark tree.</title>
        <authorList>
            <person name="Reed J."/>
            <person name="Orme A."/>
            <person name="El-Demerdash A."/>
            <person name="Owen C."/>
            <person name="Martin L.B.B."/>
            <person name="Misra R.C."/>
            <person name="Kikuchi S."/>
            <person name="Rejzek M."/>
            <person name="Martin A.C."/>
            <person name="Harkess A."/>
            <person name="Leebens-Mack J."/>
            <person name="Louveau T."/>
            <person name="Stephenson M.J."/>
            <person name="Osbourn A."/>
        </authorList>
    </citation>
    <scope>NUCLEOTIDE SEQUENCE</scope>
    <source>
        <strain evidence="3">S10</strain>
    </source>
</reference>
<evidence type="ECO:0000256" key="2">
    <source>
        <dbReference type="SAM" id="Phobius"/>
    </source>
</evidence>
<dbReference type="Proteomes" id="UP001163823">
    <property type="component" value="Chromosome 7"/>
</dbReference>
<sequence length="395" mass="45272">MSEFSFSSTSKKTKFPGLLLSNLYNFCFFMISHPLYFSYFIFFSPYLLKVLSFLSPLFITTTLLLLVLLTTISPNLVQDKLDSEVGCLLTVCQNALERFQSRKDEKYEEFGYFEELEAYKIMFETSIFEVLEPKSEEDCSQATEAADGKESNSDESPVEIDSPLEASWLVSEGKRLETLLQEKIELEDMCEKEEEVVEFNKVEEKKEKSSMRSGSKVMGNKKIHVKGGSIDNEEYAAKEKVNSHKVEANLGSPDYYGEYYSPQKCDSNLGSFGSMRKEKEWRRTLACKLFEERHNGEGGEGMDMLWETYETESNKVKLKRNTKNGKKKGEVEYDEDDLEEEDDMDGKLCCLQALKFSTGKMNLGMGRPNLLKFSKALKGFGWLHHVGKHGKKGYH</sequence>
<keyword evidence="4" id="KW-1185">Reference proteome</keyword>
<keyword evidence="2" id="KW-0812">Transmembrane</keyword>
<feature type="transmembrane region" description="Helical" evidence="2">
    <location>
        <begin position="23"/>
        <end position="43"/>
    </location>
</feature>
<dbReference type="EMBL" id="JARAOO010000007">
    <property type="protein sequence ID" value="KAJ7961582.1"/>
    <property type="molecule type" value="Genomic_DNA"/>
</dbReference>
<dbReference type="KEGG" id="qsa:O6P43_016910"/>
<gene>
    <name evidence="3" type="ORF">O6P43_016910</name>
</gene>
<dbReference type="AlphaFoldDB" id="A0AAD7LP65"/>
<accession>A0AAD7LP65</accession>
<feature type="region of interest" description="Disordered" evidence="1">
    <location>
        <begin position="320"/>
        <end position="340"/>
    </location>
</feature>
<evidence type="ECO:0000256" key="1">
    <source>
        <dbReference type="SAM" id="MobiDB-lite"/>
    </source>
</evidence>
<protein>
    <submittedName>
        <fullName evidence="3">Acidic leucine-rich nuclear phosphoprotein 32 family B protein</fullName>
    </submittedName>
</protein>
<dbReference type="PANTHER" id="PTHR36760:SF1">
    <property type="entry name" value="ACIDIC LEUCINE-RICH NUCLEAR PHOSPHOPROTEIN 32 FAMILY B PROTEIN"/>
    <property type="match status" value="1"/>
</dbReference>